<sequence length="437" mass="49318">MTKPVVAIVGRPNVGKSTIFNRIVGERVAIVEDMPGVTRDRLYSHGEWLDRDFNVIDTGGIELADEPLLNQMREQAELAIEEADVIVFIVNGREGITSADQEVAKILFRSKKPVVLGVNKVDNPDMHDLLYEFYSLGIGNPYPISGSHGLGLGDLLDEVLKHFPEKADDDYDPDTIRISLIGRPNVGKSSLVNAMLGEDRVIVSNIPGTTRDAIDTSFTRDDQEYVLIDTAGMRKRGKVYESTEKYSVLRSLKAIERSNVVLVVINAEEGIIEQDKKIAGYAHEAGRAIIIVVNKWDAIERDDKTMQRFEQKIRDEFLFLSYAPILFTSAKTKQRLQHVLPTVKRVSQNHNLRVPTNVLNDLIMDAVAMNPTPTDKGKRLRINYVTQVAVEPPAFVFFVNEPELLHFSYERFLENRLRATFEFEGTPIKIIARKKND</sequence>
<dbReference type="GO" id="GO:0005525">
    <property type="term" value="F:GTP binding"/>
    <property type="evidence" value="ECO:0007669"/>
    <property type="project" value="UniProtKB-UniRule"/>
</dbReference>
<dbReference type="FunFam" id="3.30.300.20:FF:000004">
    <property type="entry name" value="GTPase Der"/>
    <property type="match status" value="1"/>
</dbReference>
<comment type="function">
    <text evidence="8 9 11">GTPase that plays an essential role in the late steps of ribosome biogenesis.</text>
</comment>
<keyword evidence="13" id="KW-0378">Hydrolase</keyword>
<evidence type="ECO:0000256" key="8">
    <source>
        <dbReference type="ARBA" id="ARBA00053470"/>
    </source>
</evidence>
<evidence type="ECO:0000256" key="9">
    <source>
        <dbReference type="HAMAP-Rule" id="MF_00195"/>
    </source>
</evidence>
<organism evidence="13">
    <name type="scientific">Alkalihalophilus sp. As8PL</name>
    <dbReference type="NCBI Taxonomy" id="3237103"/>
    <lineage>
        <taxon>Bacteria</taxon>
        <taxon>Bacillati</taxon>
        <taxon>Bacillota</taxon>
        <taxon>Bacilli</taxon>
        <taxon>Bacillales</taxon>
        <taxon>Bacillaceae</taxon>
        <taxon>Alkalihalophilus</taxon>
    </lineage>
</organism>
<evidence type="ECO:0000259" key="12">
    <source>
        <dbReference type="PROSITE" id="PS51712"/>
    </source>
</evidence>
<keyword evidence="6 9" id="KW-0342">GTP-binding</keyword>
<protein>
    <recommendedName>
        <fullName evidence="2 9">GTPase Der</fullName>
    </recommendedName>
    <alternativeName>
        <fullName evidence="7 9">GTP-binding protein EngA</fullName>
    </alternativeName>
</protein>
<dbReference type="InterPro" id="IPR032859">
    <property type="entry name" value="KH_dom-like"/>
</dbReference>
<dbReference type="GO" id="GO:0042254">
    <property type="term" value="P:ribosome biogenesis"/>
    <property type="evidence" value="ECO:0007669"/>
    <property type="project" value="UniProtKB-KW"/>
</dbReference>
<dbReference type="FunFam" id="3.40.50.300:FF:000057">
    <property type="entry name" value="GTPase Der"/>
    <property type="match status" value="1"/>
</dbReference>
<reference evidence="13" key="1">
    <citation type="submission" date="2024-07" db="EMBL/GenBank/DDBJ databases">
        <title>Identification and characteristics of an arsenic-resistant bacterial isolate, which belongs to a novel species.</title>
        <authorList>
            <person name="Juszczyk A."/>
            <person name="Kowalczyk A."/>
            <person name="Was K."/>
            <person name="Kosowicz W."/>
            <person name="Budzyn A."/>
            <person name="Latowski D."/>
        </authorList>
    </citation>
    <scope>NUCLEOTIDE SEQUENCE</scope>
    <source>
        <strain evidence="13">As8PL</strain>
    </source>
</reference>
<accession>A0AB39BUM4</accession>
<feature type="binding site" evidence="9">
    <location>
        <begin position="119"/>
        <end position="122"/>
    </location>
    <ligand>
        <name>GTP</name>
        <dbReference type="ChEBI" id="CHEBI:37565"/>
        <label>1</label>
    </ligand>
</feature>
<evidence type="ECO:0000256" key="1">
    <source>
        <dbReference type="ARBA" id="ARBA00008279"/>
    </source>
</evidence>
<dbReference type="InterPro" id="IPR027417">
    <property type="entry name" value="P-loop_NTPase"/>
</dbReference>
<evidence type="ECO:0000256" key="5">
    <source>
        <dbReference type="ARBA" id="ARBA00022741"/>
    </source>
</evidence>
<name>A0AB39BUM4_9BACI</name>
<dbReference type="PANTHER" id="PTHR43834:SF6">
    <property type="entry name" value="GTPASE DER"/>
    <property type="match status" value="1"/>
</dbReference>
<evidence type="ECO:0000256" key="6">
    <source>
        <dbReference type="ARBA" id="ARBA00023134"/>
    </source>
</evidence>
<dbReference type="AlphaFoldDB" id="A0AB39BUM4"/>
<dbReference type="NCBIfam" id="TIGR00231">
    <property type="entry name" value="small_GTP"/>
    <property type="match status" value="2"/>
</dbReference>
<feature type="binding site" evidence="9">
    <location>
        <begin position="57"/>
        <end position="61"/>
    </location>
    <ligand>
        <name>GTP</name>
        <dbReference type="ChEBI" id="CHEBI:37565"/>
        <label>1</label>
    </ligand>
</feature>
<dbReference type="GO" id="GO:0016787">
    <property type="term" value="F:hydrolase activity"/>
    <property type="evidence" value="ECO:0007669"/>
    <property type="project" value="UniProtKB-KW"/>
</dbReference>
<keyword evidence="3 9" id="KW-0690">Ribosome biogenesis</keyword>
<feature type="domain" description="EngA-type G" evidence="12">
    <location>
        <begin position="176"/>
        <end position="351"/>
    </location>
</feature>
<dbReference type="Gene3D" id="3.30.300.20">
    <property type="match status" value="1"/>
</dbReference>
<feature type="binding site" evidence="9">
    <location>
        <begin position="229"/>
        <end position="233"/>
    </location>
    <ligand>
        <name>GTP</name>
        <dbReference type="ChEBI" id="CHEBI:37565"/>
        <label>2</label>
    </ligand>
</feature>
<dbReference type="GO" id="GO:0043022">
    <property type="term" value="F:ribosome binding"/>
    <property type="evidence" value="ECO:0007669"/>
    <property type="project" value="TreeGrafter"/>
</dbReference>
<dbReference type="PRINTS" id="PR00326">
    <property type="entry name" value="GTP1OBG"/>
</dbReference>
<dbReference type="InterPro" id="IPR006073">
    <property type="entry name" value="GTP-bd"/>
</dbReference>
<gene>
    <name evidence="9 13" type="primary">der</name>
    <name evidence="13" type="ORF">AB3N04_02185</name>
</gene>
<feature type="domain" description="EngA-type G" evidence="12">
    <location>
        <begin position="4"/>
        <end position="167"/>
    </location>
</feature>
<dbReference type="InterPro" id="IPR016484">
    <property type="entry name" value="GTPase_Der"/>
</dbReference>
<dbReference type="HAMAP" id="MF_00195">
    <property type="entry name" value="GTPase_Der"/>
    <property type="match status" value="1"/>
</dbReference>
<dbReference type="PANTHER" id="PTHR43834">
    <property type="entry name" value="GTPASE DER"/>
    <property type="match status" value="1"/>
</dbReference>
<keyword evidence="5 9" id="KW-0547">Nucleotide-binding</keyword>
<feature type="binding site" evidence="9">
    <location>
        <begin position="10"/>
        <end position="17"/>
    </location>
    <ligand>
        <name>GTP</name>
        <dbReference type="ChEBI" id="CHEBI:37565"/>
        <label>1</label>
    </ligand>
</feature>
<evidence type="ECO:0000256" key="11">
    <source>
        <dbReference type="RuleBase" id="RU004481"/>
    </source>
</evidence>
<keyword evidence="4 11" id="KW-0677">Repeat</keyword>
<evidence type="ECO:0000256" key="3">
    <source>
        <dbReference type="ARBA" id="ARBA00022517"/>
    </source>
</evidence>
<feature type="binding site" evidence="9">
    <location>
        <begin position="294"/>
        <end position="297"/>
    </location>
    <ligand>
        <name>GTP</name>
        <dbReference type="ChEBI" id="CHEBI:37565"/>
        <label>2</label>
    </ligand>
</feature>
<dbReference type="CDD" id="cd01895">
    <property type="entry name" value="EngA2"/>
    <property type="match status" value="1"/>
</dbReference>
<dbReference type="FunFam" id="3.40.50.300:FF:000040">
    <property type="entry name" value="GTPase Der"/>
    <property type="match status" value="1"/>
</dbReference>
<dbReference type="NCBIfam" id="TIGR03594">
    <property type="entry name" value="GTPase_EngA"/>
    <property type="match status" value="1"/>
</dbReference>
<dbReference type="CDD" id="cd01894">
    <property type="entry name" value="EngA1"/>
    <property type="match status" value="1"/>
</dbReference>
<dbReference type="InterPro" id="IPR015946">
    <property type="entry name" value="KH_dom-like_a/b"/>
</dbReference>
<dbReference type="SUPFAM" id="SSF52540">
    <property type="entry name" value="P-loop containing nucleoside triphosphate hydrolases"/>
    <property type="match status" value="2"/>
</dbReference>
<dbReference type="Pfam" id="PF14714">
    <property type="entry name" value="KH_dom-like"/>
    <property type="match status" value="1"/>
</dbReference>
<evidence type="ECO:0000256" key="4">
    <source>
        <dbReference type="ARBA" id="ARBA00022737"/>
    </source>
</evidence>
<comment type="subunit">
    <text evidence="9">Associates with the 50S ribosomal subunit.</text>
</comment>
<dbReference type="InterPro" id="IPR005225">
    <property type="entry name" value="Small_GTP-bd"/>
</dbReference>
<dbReference type="Pfam" id="PF01926">
    <property type="entry name" value="MMR_HSR1"/>
    <property type="match status" value="2"/>
</dbReference>
<dbReference type="PROSITE" id="PS51712">
    <property type="entry name" value="G_ENGA"/>
    <property type="match status" value="2"/>
</dbReference>
<evidence type="ECO:0000313" key="13">
    <source>
        <dbReference type="EMBL" id="XDI37145.1"/>
    </source>
</evidence>
<evidence type="ECO:0000256" key="7">
    <source>
        <dbReference type="ARBA" id="ARBA00032345"/>
    </source>
</evidence>
<comment type="similarity">
    <text evidence="1 9 10 11">Belongs to the TRAFAC class TrmE-Era-EngA-EngB-Septin-like GTPase superfamily. EngA (Der) GTPase family.</text>
</comment>
<feature type="binding site" evidence="9">
    <location>
        <begin position="182"/>
        <end position="189"/>
    </location>
    <ligand>
        <name>GTP</name>
        <dbReference type="ChEBI" id="CHEBI:37565"/>
        <label>2</label>
    </ligand>
</feature>
<dbReference type="EMBL" id="CP162551">
    <property type="protein sequence ID" value="XDI37145.1"/>
    <property type="molecule type" value="Genomic_DNA"/>
</dbReference>
<proteinExistence type="inferred from homology"/>
<dbReference type="PIRSF" id="PIRSF006485">
    <property type="entry name" value="GTP-binding_EngA"/>
    <property type="match status" value="1"/>
</dbReference>
<evidence type="ECO:0000256" key="2">
    <source>
        <dbReference type="ARBA" id="ARBA00020953"/>
    </source>
</evidence>
<dbReference type="Gene3D" id="3.40.50.300">
    <property type="entry name" value="P-loop containing nucleotide triphosphate hydrolases"/>
    <property type="match status" value="2"/>
</dbReference>
<evidence type="ECO:0000256" key="10">
    <source>
        <dbReference type="PROSITE-ProRule" id="PRU01049"/>
    </source>
</evidence>
<dbReference type="RefSeq" id="WP_368504516.1">
    <property type="nucleotide sequence ID" value="NZ_CP162551.1"/>
</dbReference>
<dbReference type="InterPro" id="IPR031166">
    <property type="entry name" value="G_ENGA"/>
</dbReference>